<dbReference type="InterPro" id="IPR010982">
    <property type="entry name" value="Lambda_DNA-bd_dom_sf"/>
</dbReference>
<dbReference type="EMBL" id="KU958700">
    <property type="protein sequence ID" value="AMS01587.1"/>
    <property type="molecule type" value="Genomic_DNA"/>
</dbReference>
<name>A0A142K654_9CAUD</name>
<dbReference type="InterPro" id="IPR001387">
    <property type="entry name" value="Cro/C1-type_HTH"/>
</dbReference>
<dbReference type="SMART" id="SM00530">
    <property type="entry name" value="HTH_XRE"/>
    <property type="match status" value="1"/>
</dbReference>
<keyword evidence="2" id="KW-0238">DNA-binding</keyword>
<feature type="domain" description="HTH cro/C1-type" evidence="1">
    <location>
        <begin position="24"/>
        <end position="78"/>
    </location>
</feature>
<dbReference type="PROSITE" id="PS50943">
    <property type="entry name" value="HTH_CROC1"/>
    <property type="match status" value="1"/>
</dbReference>
<proteinExistence type="predicted"/>
<dbReference type="Gene3D" id="1.10.260.40">
    <property type="entry name" value="lambda repressor-like DNA-binding domains"/>
    <property type="match status" value="1"/>
</dbReference>
<dbReference type="GO" id="GO:0003677">
    <property type="term" value="F:DNA binding"/>
    <property type="evidence" value="ECO:0007669"/>
    <property type="project" value="UniProtKB-KW"/>
</dbReference>
<dbReference type="SUPFAM" id="SSF47413">
    <property type="entry name" value="lambda repressor-like DNA-binding domains"/>
    <property type="match status" value="1"/>
</dbReference>
<accession>A0A142K654</accession>
<sequence>MVRPNSAPPPDWVLARRAVFGARVRDARMYANLTQQRVGELSGLARATIQEIESGRAAPTVDTVLLLADAIGVPPGVLFE</sequence>
<dbReference type="CDD" id="cd00093">
    <property type="entry name" value="HTH_XRE"/>
    <property type="match status" value="1"/>
</dbReference>
<reference evidence="2 3" key="1">
    <citation type="submission" date="2016-03" db="EMBL/GenBank/DDBJ databases">
        <authorList>
            <person name="Ploux O."/>
        </authorList>
    </citation>
    <scope>NUCLEOTIDE SEQUENCE [LARGE SCALE GENOMIC DNA]</scope>
</reference>
<evidence type="ECO:0000313" key="2">
    <source>
        <dbReference type="EMBL" id="AMS01587.1"/>
    </source>
</evidence>
<organism evidence="2 3">
    <name type="scientific">Streptomyces phage Chymera</name>
    <dbReference type="NCBI Taxonomy" id="1821728"/>
    <lineage>
        <taxon>Viruses</taxon>
        <taxon>Duplodnaviria</taxon>
        <taxon>Heunggongvirae</taxon>
        <taxon>Uroviricota</taxon>
        <taxon>Caudoviricetes</taxon>
        <taxon>Chymeravirus</taxon>
        <taxon>Chymeravirus chymera</taxon>
    </lineage>
</organism>
<keyword evidence="3" id="KW-1185">Reference proteome</keyword>
<dbReference type="Pfam" id="PF01381">
    <property type="entry name" value="HTH_3"/>
    <property type="match status" value="1"/>
</dbReference>
<gene>
    <name evidence="2" type="ORF">SEA_CHYMERA_28</name>
</gene>
<evidence type="ECO:0000313" key="3">
    <source>
        <dbReference type="Proteomes" id="UP000223789"/>
    </source>
</evidence>
<dbReference type="Proteomes" id="UP000223789">
    <property type="component" value="Segment"/>
</dbReference>
<protein>
    <submittedName>
        <fullName evidence="2">DNA-binding protein</fullName>
    </submittedName>
</protein>
<evidence type="ECO:0000259" key="1">
    <source>
        <dbReference type="PROSITE" id="PS50943"/>
    </source>
</evidence>